<dbReference type="EMBL" id="JAUEPS010000051">
    <property type="protein sequence ID" value="KAK0444996.1"/>
    <property type="molecule type" value="Genomic_DNA"/>
</dbReference>
<dbReference type="RefSeq" id="XP_060325343.1">
    <property type="nucleotide sequence ID" value="XM_060478183.1"/>
</dbReference>
<feature type="chain" id="PRO_5041339510" evidence="1">
    <location>
        <begin position="19"/>
        <end position="186"/>
    </location>
</feature>
<evidence type="ECO:0000256" key="1">
    <source>
        <dbReference type="SAM" id="SignalP"/>
    </source>
</evidence>
<sequence>MQTFLLIVAAIQVAVVSSAVTSFLSTNSTRLDGCSKVDSSLIWVGIKAVELATVSCASTEKRALTERCPITSACEKRCTTSCNHVAGVLSPIGEDCATIVDAINIFSTNAPNNFTVKADHTLTLTYESCNYFFANSGTGDVEYCWSDFAYSSVLAGKACFPPVQPFSSEGLCTGLDGTWAAGASHS</sequence>
<protein>
    <submittedName>
        <fullName evidence="2">Uncharacterized protein</fullName>
    </submittedName>
</protein>
<evidence type="ECO:0000313" key="3">
    <source>
        <dbReference type="Proteomes" id="UP001175211"/>
    </source>
</evidence>
<dbReference type="GeneID" id="85361731"/>
<keyword evidence="3" id="KW-1185">Reference proteome</keyword>
<reference evidence="2" key="1">
    <citation type="submission" date="2023-06" db="EMBL/GenBank/DDBJ databases">
        <authorList>
            <consortium name="Lawrence Berkeley National Laboratory"/>
            <person name="Ahrendt S."/>
            <person name="Sahu N."/>
            <person name="Indic B."/>
            <person name="Wong-Bajracharya J."/>
            <person name="Merenyi Z."/>
            <person name="Ke H.-M."/>
            <person name="Monk M."/>
            <person name="Kocsube S."/>
            <person name="Drula E."/>
            <person name="Lipzen A."/>
            <person name="Balint B."/>
            <person name="Henrissat B."/>
            <person name="Andreopoulos B."/>
            <person name="Martin F.M."/>
            <person name="Harder C.B."/>
            <person name="Rigling D."/>
            <person name="Ford K.L."/>
            <person name="Foster G.D."/>
            <person name="Pangilinan J."/>
            <person name="Papanicolaou A."/>
            <person name="Barry K."/>
            <person name="LaButti K."/>
            <person name="Viragh M."/>
            <person name="Koriabine M."/>
            <person name="Yan M."/>
            <person name="Riley R."/>
            <person name="Champramary S."/>
            <person name="Plett K.L."/>
            <person name="Tsai I.J."/>
            <person name="Slot J."/>
            <person name="Sipos G."/>
            <person name="Plett J."/>
            <person name="Nagy L.G."/>
            <person name="Grigoriev I.V."/>
        </authorList>
    </citation>
    <scope>NUCLEOTIDE SEQUENCE</scope>
    <source>
        <strain evidence="2">CCBAS 213</strain>
    </source>
</reference>
<accession>A0AA39JLJ9</accession>
<name>A0AA39JLJ9_ARMTA</name>
<feature type="signal peptide" evidence="1">
    <location>
        <begin position="1"/>
        <end position="18"/>
    </location>
</feature>
<dbReference type="AlphaFoldDB" id="A0AA39JLJ9"/>
<evidence type="ECO:0000313" key="2">
    <source>
        <dbReference type="EMBL" id="KAK0444996.1"/>
    </source>
</evidence>
<dbReference type="Proteomes" id="UP001175211">
    <property type="component" value="Unassembled WGS sequence"/>
</dbReference>
<organism evidence="2 3">
    <name type="scientific">Armillaria tabescens</name>
    <name type="common">Ringless honey mushroom</name>
    <name type="synonym">Agaricus tabescens</name>
    <dbReference type="NCBI Taxonomy" id="1929756"/>
    <lineage>
        <taxon>Eukaryota</taxon>
        <taxon>Fungi</taxon>
        <taxon>Dikarya</taxon>
        <taxon>Basidiomycota</taxon>
        <taxon>Agaricomycotina</taxon>
        <taxon>Agaricomycetes</taxon>
        <taxon>Agaricomycetidae</taxon>
        <taxon>Agaricales</taxon>
        <taxon>Marasmiineae</taxon>
        <taxon>Physalacriaceae</taxon>
        <taxon>Desarmillaria</taxon>
    </lineage>
</organism>
<keyword evidence="1" id="KW-0732">Signal</keyword>
<proteinExistence type="predicted"/>
<comment type="caution">
    <text evidence="2">The sequence shown here is derived from an EMBL/GenBank/DDBJ whole genome shotgun (WGS) entry which is preliminary data.</text>
</comment>
<gene>
    <name evidence="2" type="ORF">EV420DRAFT_1648514</name>
</gene>